<protein>
    <recommendedName>
        <fullName evidence="2">WWE domain-containing protein</fullName>
    </recommendedName>
</protein>
<proteinExistence type="predicted"/>
<evidence type="ECO:0000313" key="3">
    <source>
        <dbReference type="EMBL" id="CAE8697272.1"/>
    </source>
</evidence>
<dbReference type="Pfam" id="PF02825">
    <property type="entry name" value="WWE"/>
    <property type="match status" value="1"/>
</dbReference>
<comment type="caution">
    <text evidence="3">The sequence shown here is derived from an EMBL/GenBank/DDBJ whole genome shotgun (WGS) entry which is preliminary data.</text>
</comment>
<name>A0A813KEY9_POLGL</name>
<dbReference type="InterPro" id="IPR004170">
    <property type="entry name" value="WWE_dom"/>
</dbReference>
<reference evidence="3" key="1">
    <citation type="submission" date="2021-02" db="EMBL/GenBank/DDBJ databases">
        <authorList>
            <person name="Dougan E. K."/>
            <person name="Rhodes N."/>
            <person name="Thang M."/>
            <person name="Chan C."/>
        </authorList>
    </citation>
    <scope>NUCLEOTIDE SEQUENCE</scope>
</reference>
<dbReference type="PROSITE" id="PS50918">
    <property type="entry name" value="WWE"/>
    <property type="match status" value="1"/>
</dbReference>
<gene>
    <name evidence="3" type="ORF">PGLA2088_LOCUS30220</name>
</gene>
<feature type="chain" id="PRO_5032633873" description="WWE domain-containing protein" evidence="1">
    <location>
        <begin position="19"/>
        <end position="595"/>
    </location>
</feature>
<dbReference type="Proteomes" id="UP000626109">
    <property type="component" value="Unassembled WGS sequence"/>
</dbReference>
<organism evidence="3 4">
    <name type="scientific">Polarella glacialis</name>
    <name type="common">Dinoflagellate</name>
    <dbReference type="NCBI Taxonomy" id="89957"/>
    <lineage>
        <taxon>Eukaryota</taxon>
        <taxon>Sar</taxon>
        <taxon>Alveolata</taxon>
        <taxon>Dinophyceae</taxon>
        <taxon>Suessiales</taxon>
        <taxon>Suessiaceae</taxon>
        <taxon>Polarella</taxon>
    </lineage>
</organism>
<accession>A0A813KEY9</accession>
<keyword evidence="1" id="KW-0732">Signal</keyword>
<dbReference type="AlphaFoldDB" id="A0A813KEY9"/>
<dbReference type="EMBL" id="CAJNNW010028700">
    <property type="protein sequence ID" value="CAE8697272.1"/>
    <property type="molecule type" value="Genomic_DNA"/>
</dbReference>
<dbReference type="Gene3D" id="3.30.720.50">
    <property type="match status" value="1"/>
</dbReference>
<feature type="domain" description="WWE" evidence="2">
    <location>
        <begin position="516"/>
        <end position="595"/>
    </location>
</feature>
<sequence length="595" mass="65804">MLVRQFWPKSHFWPSCAAKPVSLLLELCDALRSLEPGLSGKLSCCTCLHEATALMDYLHGSVATSSTVVSKANACCLRASQVVNLQCPGEFMLTQSEESMILSVMGLHSFILEDARSRLCAAARAADNLNKVDTTLQLLHSQIDSKDLLHLVQDLQMLTWMDKQLSEALDRLDATGVERVELLVQRLESLWNFNYNDEHAVVARGLKLVEQLTSSSSAFLDLSEQHVQGGSPDLRGFSGGSICEFPCSSMAVHRLECLGQLLHFRPQSLPLPQSVSSDVKQCLTLFEKSLQTQLEVLPCYAAVSHAVILAKEELRLDDVFKTLREEMERHPSSSILKAALEDAAASQRLAPDMGMDCFDLQLPLRCLDDVLHAAGELLHSTYVEELDAAAQSLRTAKEMAIPTSEWLQVYCEAKDYSALCKEVESSVEVQTSLKSLEEMLQEACGFILARELKLANDDDPHVVLTHALRIGRLGRHRPDLATVLAPALKAAEASIANSIAKSVMSCIVAVVEPCQAQEESQEKEQKPKVWKWQYGQSGAWCDHCSDHNACLDEAYACGQALVQLTHGRHTYSIDMDRMEQLNTQTEQASLHSARD</sequence>
<feature type="signal peptide" evidence="1">
    <location>
        <begin position="1"/>
        <end position="18"/>
    </location>
</feature>
<evidence type="ECO:0000313" key="4">
    <source>
        <dbReference type="Proteomes" id="UP000626109"/>
    </source>
</evidence>
<dbReference type="InterPro" id="IPR037197">
    <property type="entry name" value="WWE_dom_sf"/>
</dbReference>
<evidence type="ECO:0000256" key="1">
    <source>
        <dbReference type="SAM" id="SignalP"/>
    </source>
</evidence>
<evidence type="ECO:0000259" key="2">
    <source>
        <dbReference type="PROSITE" id="PS50918"/>
    </source>
</evidence>
<dbReference type="SUPFAM" id="SSF117839">
    <property type="entry name" value="WWE domain"/>
    <property type="match status" value="1"/>
</dbReference>